<feature type="compositionally biased region" description="Acidic residues" evidence="1">
    <location>
        <begin position="220"/>
        <end position="236"/>
    </location>
</feature>
<evidence type="ECO:0000313" key="3">
    <source>
        <dbReference type="EMBL" id="CAE0405159.1"/>
    </source>
</evidence>
<dbReference type="Pfam" id="PF00595">
    <property type="entry name" value="PDZ"/>
    <property type="match status" value="1"/>
</dbReference>
<feature type="compositionally biased region" description="Polar residues" evidence="1">
    <location>
        <begin position="653"/>
        <end position="663"/>
    </location>
</feature>
<feature type="compositionally biased region" description="Basic and acidic residues" evidence="1">
    <location>
        <begin position="840"/>
        <end position="854"/>
    </location>
</feature>
<feature type="compositionally biased region" description="Polar residues" evidence="1">
    <location>
        <begin position="359"/>
        <end position="374"/>
    </location>
</feature>
<feature type="compositionally biased region" description="Basic residues" evidence="1">
    <location>
        <begin position="878"/>
        <end position="889"/>
    </location>
</feature>
<gene>
    <name evidence="3" type="ORF">ACOF00016_LOCUS3208</name>
</gene>
<evidence type="ECO:0000259" key="2">
    <source>
        <dbReference type="PROSITE" id="PS50106"/>
    </source>
</evidence>
<accession>A0A7S3KYT4</accession>
<feature type="compositionally biased region" description="Polar residues" evidence="1">
    <location>
        <begin position="589"/>
        <end position="601"/>
    </location>
</feature>
<feature type="compositionally biased region" description="Polar residues" evidence="1">
    <location>
        <begin position="493"/>
        <end position="506"/>
    </location>
</feature>
<feature type="region of interest" description="Disordered" evidence="1">
    <location>
        <begin position="545"/>
        <end position="695"/>
    </location>
</feature>
<organism evidence="3">
    <name type="scientific">Amphora coffeiformis</name>
    <dbReference type="NCBI Taxonomy" id="265554"/>
    <lineage>
        <taxon>Eukaryota</taxon>
        <taxon>Sar</taxon>
        <taxon>Stramenopiles</taxon>
        <taxon>Ochrophyta</taxon>
        <taxon>Bacillariophyta</taxon>
        <taxon>Bacillariophyceae</taxon>
        <taxon>Bacillariophycidae</taxon>
        <taxon>Thalassiophysales</taxon>
        <taxon>Catenulaceae</taxon>
        <taxon>Amphora</taxon>
    </lineage>
</organism>
<feature type="region of interest" description="Disordered" evidence="1">
    <location>
        <begin position="840"/>
        <end position="889"/>
    </location>
</feature>
<feature type="region of interest" description="Disordered" evidence="1">
    <location>
        <begin position="29"/>
        <end position="269"/>
    </location>
</feature>
<sequence>MPAATAMDVHSAETAYTMEARRSHSYDESFLYYGEGQQAHHQQRNQDHPPLQTSKSAGDHRRPPLFQQQQREGPPWTSRDDIALGTTVVSPLGRFRAQYEQQQQQQHGRPLIPTVSPTDDAESVPFDQQSDDDDRHHHFNSKPRVYHPTLSSDRSAKPFDEESQGPMVEEYRKPVIQSRVHGPHRSPINKETDLSKQQQFVDPRFHMPPVRVSKPALDAGVEDEDAPHDEQTEYDSEPPSLQQHGKHHYQTHLSPGSMLAHPSGSPMRARMRGIDDAYEEFGNASTKGNTTEEDDSLFDFGGKQRQKQQQQQANQNRRNAKKKFAPTGGDETSEDGGNEPCTSLALRTQEAWKRKSARQPKNSNNTPADEQHVSFSATNPLIHRYNENATEVSTLAGASLNSEYTKSMESEVEDAIKDIFLIGSGTGNNPGRRKLKYRPDMRRRLRWEHAHPDDDNDDDTIESDDDDGAAATSTEKRIVVHGGPKANNAKGKPSSNNDNATSNKNSRAIIRNITPRDEKKDTEGDALLGAWTVVESGLQAVGAALGIDGGDDETEMTFDDSRQGYDSETIDTDQRKPSPRQTRGKTSKSARTSSMDLSSEYSGGGQSRSSAEGEPPSAPTPKTTEKKSPTAEGNLFDYWSSALLGNPPKPVANDSSGNESSSKGIEARRSSGAVGAASKNSIVSSRSSEKQERTLPSLDKDLRLIELAVQSARSYHKMKGLVYDESDVDIVTDIKFIVVDLSLPLGLIFQENESGCWVTKVLTDGSAIKKSIQVGDQLAAIDGKSAIRLNVEDIAVAIRQKKSRPFELTFLRYIGPLRPASSVTEEEGYEVKARLTAAESEQKARGRQLRKEKGNGSTRAAVEAATDEQDVEDSPTREKRRFRFFGRKK</sequence>
<feature type="region of interest" description="Disordered" evidence="1">
    <location>
        <begin position="448"/>
        <end position="521"/>
    </location>
</feature>
<dbReference type="SUPFAM" id="SSF50156">
    <property type="entry name" value="PDZ domain-like"/>
    <property type="match status" value="1"/>
</dbReference>
<protein>
    <recommendedName>
        <fullName evidence="2">PDZ domain-containing protein</fullName>
    </recommendedName>
</protein>
<dbReference type="PROSITE" id="PS50106">
    <property type="entry name" value="PDZ"/>
    <property type="match status" value="1"/>
</dbReference>
<reference evidence="3" key="1">
    <citation type="submission" date="2021-01" db="EMBL/GenBank/DDBJ databases">
        <authorList>
            <person name="Corre E."/>
            <person name="Pelletier E."/>
            <person name="Niang G."/>
            <person name="Scheremetjew M."/>
            <person name="Finn R."/>
            <person name="Kale V."/>
            <person name="Holt S."/>
            <person name="Cochrane G."/>
            <person name="Meng A."/>
            <person name="Brown T."/>
            <person name="Cohen L."/>
        </authorList>
    </citation>
    <scope>NUCLEOTIDE SEQUENCE</scope>
    <source>
        <strain evidence="3">CCMP127</strain>
    </source>
</reference>
<dbReference type="InterPro" id="IPR001478">
    <property type="entry name" value="PDZ"/>
</dbReference>
<dbReference type="AlphaFoldDB" id="A0A7S3KYT4"/>
<proteinExistence type="predicted"/>
<feature type="compositionally biased region" description="Acidic residues" evidence="1">
    <location>
        <begin position="549"/>
        <end position="558"/>
    </location>
</feature>
<name>A0A7S3KYT4_9STRA</name>
<feature type="compositionally biased region" description="Acidic residues" evidence="1">
    <location>
        <begin position="454"/>
        <end position="468"/>
    </location>
</feature>
<feature type="region of interest" description="Disordered" evidence="1">
    <location>
        <begin position="281"/>
        <end position="374"/>
    </location>
</feature>
<dbReference type="EMBL" id="HBIM01003720">
    <property type="protein sequence ID" value="CAE0405159.1"/>
    <property type="molecule type" value="Transcribed_RNA"/>
</dbReference>
<feature type="compositionally biased region" description="Low complexity" evidence="1">
    <location>
        <begin position="307"/>
        <end position="317"/>
    </location>
</feature>
<dbReference type="Gene3D" id="2.30.42.10">
    <property type="match status" value="1"/>
</dbReference>
<feature type="domain" description="PDZ" evidence="2">
    <location>
        <begin position="733"/>
        <end position="800"/>
    </location>
</feature>
<evidence type="ECO:0000256" key="1">
    <source>
        <dbReference type="SAM" id="MobiDB-lite"/>
    </source>
</evidence>
<dbReference type="InterPro" id="IPR036034">
    <property type="entry name" value="PDZ_sf"/>
</dbReference>